<evidence type="ECO:0000256" key="4">
    <source>
        <dbReference type="ARBA" id="ARBA00022525"/>
    </source>
</evidence>
<evidence type="ECO:0000256" key="9">
    <source>
        <dbReference type="SAM" id="SignalP"/>
    </source>
</evidence>
<dbReference type="FunFam" id="3.40.50.410:FF:000029">
    <property type="entry name" value="Cochlin"/>
    <property type="match status" value="1"/>
</dbReference>
<evidence type="ECO:0000259" key="10">
    <source>
        <dbReference type="PROSITE" id="PS50234"/>
    </source>
</evidence>
<keyword evidence="5 9" id="KW-0732">Signal</keyword>
<dbReference type="InterPro" id="IPR036465">
    <property type="entry name" value="vWFA_dom_sf"/>
</dbReference>
<evidence type="ECO:0000313" key="12">
    <source>
        <dbReference type="EMBL" id="KAI1895620.1"/>
    </source>
</evidence>
<name>A0A8T3DHV0_9TELE</name>
<evidence type="ECO:0000256" key="2">
    <source>
        <dbReference type="ARBA" id="ARBA00004613"/>
    </source>
</evidence>
<evidence type="ECO:0000256" key="6">
    <source>
        <dbReference type="ARBA" id="ARBA00022737"/>
    </source>
</evidence>
<gene>
    <name evidence="12" type="ORF">AGOR_G00108110</name>
</gene>
<reference evidence="12" key="1">
    <citation type="submission" date="2021-01" db="EMBL/GenBank/DDBJ databases">
        <authorList>
            <person name="Zahm M."/>
            <person name="Roques C."/>
            <person name="Cabau C."/>
            <person name="Klopp C."/>
            <person name="Donnadieu C."/>
            <person name="Jouanno E."/>
            <person name="Lampietro C."/>
            <person name="Louis A."/>
            <person name="Herpin A."/>
            <person name="Echchiki A."/>
            <person name="Berthelot C."/>
            <person name="Parey E."/>
            <person name="Roest-Crollius H."/>
            <person name="Braasch I."/>
            <person name="Postlethwait J."/>
            <person name="Bobe J."/>
            <person name="Montfort J."/>
            <person name="Bouchez O."/>
            <person name="Begum T."/>
            <person name="Mejri S."/>
            <person name="Adams A."/>
            <person name="Chen W.-J."/>
            <person name="Guiguen Y."/>
        </authorList>
    </citation>
    <scope>NUCLEOTIDE SEQUENCE</scope>
    <source>
        <tissue evidence="12">Blood</tissue>
    </source>
</reference>
<feature type="domain" description="LCCL" evidence="11">
    <location>
        <begin position="27"/>
        <end position="119"/>
    </location>
</feature>
<dbReference type="SUPFAM" id="SSF69848">
    <property type="entry name" value="LCCL domain"/>
    <property type="match status" value="1"/>
</dbReference>
<dbReference type="InterPro" id="IPR050525">
    <property type="entry name" value="ECM_Assembly_Org"/>
</dbReference>
<keyword evidence="4" id="KW-0964">Secreted</keyword>
<dbReference type="PROSITE" id="PS50234">
    <property type="entry name" value="VWFA"/>
    <property type="match status" value="2"/>
</dbReference>
<dbReference type="GO" id="GO:0005576">
    <property type="term" value="C:extracellular region"/>
    <property type="evidence" value="ECO:0007669"/>
    <property type="project" value="UniProtKB-SubCell"/>
</dbReference>
<dbReference type="CDD" id="cd01472">
    <property type="entry name" value="vWA_collagen"/>
    <property type="match status" value="1"/>
</dbReference>
<keyword evidence="8" id="KW-0325">Glycoprotein</keyword>
<dbReference type="Gene3D" id="2.170.130.20">
    <property type="entry name" value="LCCL-like domain"/>
    <property type="match status" value="1"/>
</dbReference>
<keyword evidence="7" id="KW-1015">Disulfide bond</keyword>
<dbReference type="PROSITE" id="PS50820">
    <property type="entry name" value="LCCL"/>
    <property type="match status" value="1"/>
</dbReference>
<organism evidence="12 13">
    <name type="scientific">Albula goreensis</name>
    <dbReference type="NCBI Taxonomy" id="1534307"/>
    <lineage>
        <taxon>Eukaryota</taxon>
        <taxon>Metazoa</taxon>
        <taxon>Chordata</taxon>
        <taxon>Craniata</taxon>
        <taxon>Vertebrata</taxon>
        <taxon>Euteleostomi</taxon>
        <taxon>Actinopterygii</taxon>
        <taxon>Neopterygii</taxon>
        <taxon>Teleostei</taxon>
        <taxon>Albuliformes</taxon>
        <taxon>Albulidae</taxon>
        <taxon>Albula</taxon>
    </lineage>
</organism>
<dbReference type="InterPro" id="IPR004043">
    <property type="entry name" value="LCCL"/>
</dbReference>
<evidence type="ECO:0000256" key="1">
    <source>
        <dbReference type="ARBA" id="ARBA00003388"/>
    </source>
</evidence>
<keyword evidence="6" id="KW-0677">Repeat</keyword>
<comment type="function">
    <text evidence="1">Plays a role in the control of cell shape and motility in the trabecular meshwork.</text>
</comment>
<dbReference type="Proteomes" id="UP000829720">
    <property type="component" value="Unassembled WGS sequence"/>
</dbReference>
<proteinExistence type="predicted"/>
<evidence type="ECO:0000259" key="11">
    <source>
        <dbReference type="PROSITE" id="PS50820"/>
    </source>
</evidence>
<sequence>MSVLFDVLRVLGILFLMCRTFRAEPSVPTPIACTTRGADLADARAVVACPNCALHQLSVFGTGVYASVSSVCGAAVHRGVIPASGGKLKVHRLPGRENYLSSISHGVKSQTLTKWTASFSVSQAHSQPMEVLGEASTTSLPGPGPVKKALKKNVKKTPQNGNKDCQVDIALLVDGSYNIGQRRFILQKNFVSKLAMTLRIGPEGPHMGVVQVSENPKMEFFLKNFTQPKDVFSAIKEMAYRGGNTNTGKALLHTVDNFFSVDHGSRRGLPRVVVIFVDGWPSDNLERAATRARESGINVFLVTVAKASPEEIPMVQDREFAQKAVCRDNGFFSFSMPSWFSTNKYVKPLAQKICAAEQMLCSKTCYNSVNVGFLIDGSSSVGDTNFRLMLEFMVAITDAFEISDVGARVGAVQFTYDQKLEMGFDDHTEKEAALEALRSIRYMSGGTATGEAIAYTVSNLFLPRKAVSGSKNFLIIITDGQSYDDVRSPALAAQAEDITVYSVGVAWAPQDDLKAMASAPKEAHTFFRREFSGLVEVQEDIARGICRDFTEAQ</sequence>
<dbReference type="Gene3D" id="3.40.50.410">
    <property type="entry name" value="von Willebrand factor, type A domain"/>
    <property type="match status" value="2"/>
</dbReference>
<protein>
    <recommendedName>
        <fullName evidence="3">Cochlin</fullName>
    </recommendedName>
</protein>
<dbReference type="Pfam" id="PF03815">
    <property type="entry name" value="LCCL"/>
    <property type="match status" value="1"/>
</dbReference>
<accession>A0A8T3DHV0</accession>
<keyword evidence="13" id="KW-1185">Reference proteome</keyword>
<dbReference type="SMART" id="SM00603">
    <property type="entry name" value="LCCL"/>
    <property type="match status" value="1"/>
</dbReference>
<feature type="domain" description="VWFA" evidence="10">
    <location>
        <begin position="168"/>
        <end position="353"/>
    </location>
</feature>
<feature type="domain" description="VWFA" evidence="10">
    <location>
        <begin position="370"/>
        <end position="541"/>
    </location>
</feature>
<comment type="caution">
    <text evidence="12">The sequence shown here is derived from an EMBL/GenBank/DDBJ whole genome shotgun (WGS) entry which is preliminary data.</text>
</comment>
<evidence type="ECO:0000256" key="8">
    <source>
        <dbReference type="ARBA" id="ARBA00023180"/>
    </source>
</evidence>
<feature type="signal peptide" evidence="9">
    <location>
        <begin position="1"/>
        <end position="23"/>
    </location>
</feature>
<dbReference type="GO" id="GO:0007605">
    <property type="term" value="P:sensory perception of sound"/>
    <property type="evidence" value="ECO:0007669"/>
    <property type="project" value="UniProtKB-ARBA"/>
</dbReference>
<dbReference type="InterPro" id="IPR002035">
    <property type="entry name" value="VWF_A"/>
</dbReference>
<dbReference type="FunFam" id="2.170.130.20:FF:000001">
    <property type="entry name" value="Cysteine-rich secretory protein LCCL domain-containing 1"/>
    <property type="match status" value="1"/>
</dbReference>
<comment type="subcellular location">
    <subcellularLocation>
        <location evidence="2">Secreted</location>
    </subcellularLocation>
</comment>
<feature type="chain" id="PRO_5035749841" description="Cochlin" evidence="9">
    <location>
        <begin position="24"/>
        <end position="553"/>
    </location>
</feature>
<evidence type="ECO:0000256" key="3">
    <source>
        <dbReference type="ARBA" id="ARBA00013828"/>
    </source>
</evidence>
<dbReference type="EMBL" id="JAERUA010000009">
    <property type="protein sequence ID" value="KAI1895620.1"/>
    <property type="molecule type" value="Genomic_DNA"/>
</dbReference>
<dbReference type="PANTHER" id="PTHR24020">
    <property type="entry name" value="COLLAGEN ALPHA"/>
    <property type="match status" value="1"/>
</dbReference>
<dbReference type="Pfam" id="PF00092">
    <property type="entry name" value="VWA"/>
    <property type="match status" value="2"/>
</dbReference>
<dbReference type="OrthoDB" id="441660at2759"/>
<evidence type="ECO:0000313" key="13">
    <source>
        <dbReference type="Proteomes" id="UP000829720"/>
    </source>
</evidence>
<evidence type="ECO:0000256" key="5">
    <source>
        <dbReference type="ARBA" id="ARBA00022729"/>
    </source>
</evidence>
<dbReference type="FunFam" id="3.40.50.410:FF:000009">
    <property type="entry name" value="Putative vitrin"/>
    <property type="match status" value="1"/>
</dbReference>
<dbReference type="SUPFAM" id="SSF53300">
    <property type="entry name" value="vWA-like"/>
    <property type="match status" value="2"/>
</dbReference>
<evidence type="ECO:0000256" key="7">
    <source>
        <dbReference type="ARBA" id="ARBA00023157"/>
    </source>
</evidence>
<dbReference type="PANTHER" id="PTHR24020:SF36">
    <property type="entry name" value="COCHLIN"/>
    <property type="match status" value="1"/>
</dbReference>
<dbReference type="SMART" id="SM00327">
    <property type="entry name" value="VWA"/>
    <property type="match status" value="2"/>
</dbReference>
<dbReference type="PRINTS" id="PR00453">
    <property type="entry name" value="VWFADOMAIN"/>
</dbReference>
<dbReference type="AlphaFoldDB" id="A0A8T3DHV0"/>
<dbReference type="InterPro" id="IPR036609">
    <property type="entry name" value="LCCL_sf"/>
</dbReference>